<dbReference type="PRINTS" id="PR00081">
    <property type="entry name" value="GDHRDH"/>
</dbReference>
<dbReference type="InterPro" id="IPR002347">
    <property type="entry name" value="SDR_fam"/>
</dbReference>
<evidence type="ECO:0000313" key="3">
    <source>
        <dbReference type="EMBL" id="GES15696.1"/>
    </source>
</evidence>
<dbReference type="NCBIfam" id="NF004846">
    <property type="entry name" value="PRK06197.1"/>
    <property type="match status" value="1"/>
</dbReference>
<dbReference type="RefSeq" id="WP_155360798.1">
    <property type="nucleotide sequence ID" value="NZ_BAAAHL010000051.1"/>
</dbReference>
<dbReference type="AlphaFoldDB" id="A0A5M3X4Y4"/>
<dbReference type="EMBL" id="BLAE01000082">
    <property type="protein sequence ID" value="GES15696.1"/>
    <property type="molecule type" value="Genomic_DNA"/>
</dbReference>
<dbReference type="PANTHER" id="PTHR43157:SF73">
    <property type="entry name" value="WW DOMAIN-CONTAINING OXIDOREDUCTASE-LIKE PROTEIN"/>
    <property type="match status" value="1"/>
</dbReference>
<keyword evidence="1" id="KW-0560">Oxidoreductase</keyword>
<accession>A0A5M3X4Y4</accession>
<sequence length="316" mass="33484">MSTARAWSIAGLPDQTGRTVIVTGANTGLGKATARALAGRGALVVMACRNEAKALAARNELTATGVDPRQLAVRRLDLGDQASVRGFAEGFLAEHDRLDLLINNAGLSGTRYAKTVDGYETQFGVNHLGHMALTLRLLPAVVATPGSRVVTLSSGAHRFGRIRFDDPHFDRGGYRAFPAYAQSKLANYLFSAELGRRLATAGHRTISVAVDPGFARTELGTKQASRTQLLVMRVSYLLVPSHSAETGAGPTLRAATDPNAASGQLYAPRLGTRGGPVAQRPSRRTTGDPQVAARLWDASLTMLGLEPPAVLAHTDR</sequence>
<dbReference type="Gene3D" id="3.40.50.720">
    <property type="entry name" value="NAD(P)-binding Rossmann-like Domain"/>
    <property type="match status" value="1"/>
</dbReference>
<dbReference type="SUPFAM" id="SSF51735">
    <property type="entry name" value="NAD(P)-binding Rossmann-fold domains"/>
    <property type="match status" value="1"/>
</dbReference>
<feature type="region of interest" description="Disordered" evidence="2">
    <location>
        <begin position="248"/>
        <end position="289"/>
    </location>
</feature>
<dbReference type="PANTHER" id="PTHR43157">
    <property type="entry name" value="PHOSPHATIDYLINOSITOL-GLYCAN BIOSYNTHESIS CLASS F PROTEIN-RELATED"/>
    <property type="match status" value="1"/>
</dbReference>
<gene>
    <name evidence="3" type="ORF">Amac_092940</name>
</gene>
<proteinExistence type="predicted"/>
<dbReference type="GO" id="GO:0016491">
    <property type="term" value="F:oxidoreductase activity"/>
    <property type="evidence" value="ECO:0007669"/>
    <property type="project" value="UniProtKB-KW"/>
</dbReference>
<evidence type="ECO:0000313" key="4">
    <source>
        <dbReference type="Proteomes" id="UP000331127"/>
    </source>
</evidence>
<reference evidence="3 4" key="1">
    <citation type="submission" date="2019-10" db="EMBL/GenBank/DDBJ databases">
        <title>Whole genome shotgun sequence of Acrocarpospora macrocephala NBRC 16266.</title>
        <authorList>
            <person name="Ichikawa N."/>
            <person name="Kimura A."/>
            <person name="Kitahashi Y."/>
            <person name="Komaki H."/>
            <person name="Oguchi A."/>
        </authorList>
    </citation>
    <scope>NUCLEOTIDE SEQUENCE [LARGE SCALE GENOMIC DNA]</scope>
    <source>
        <strain evidence="3 4">NBRC 16266</strain>
    </source>
</reference>
<organism evidence="3 4">
    <name type="scientific">Acrocarpospora macrocephala</name>
    <dbReference type="NCBI Taxonomy" id="150177"/>
    <lineage>
        <taxon>Bacteria</taxon>
        <taxon>Bacillati</taxon>
        <taxon>Actinomycetota</taxon>
        <taxon>Actinomycetes</taxon>
        <taxon>Streptosporangiales</taxon>
        <taxon>Streptosporangiaceae</taxon>
        <taxon>Acrocarpospora</taxon>
    </lineage>
</organism>
<dbReference type="Proteomes" id="UP000331127">
    <property type="component" value="Unassembled WGS sequence"/>
</dbReference>
<dbReference type="OrthoDB" id="4577644at2"/>
<dbReference type="InterPro" id="IPR036291">
    <property type="entry name" value="NAD(P)-bd_dom_sf"/>
</dbReference>
<protein>
    <submittedName>
        <fullName evidence="3">Short-chain dehydrogenase</fullName>
    </submittedName>
</protein>
<name>A0A5M3X4Y4_9ACTN</name>
<evidence type="ECO:0000256" key="1">
    <source>
        <dbReference type="ARBA" id="ARBA00023002"/>
    </source>
</evidence>
<comment type="caution">
    <text evidence="3">The sequence shown here is derived from an EMBL/GenBank/DDBJ whole genome shotgun (WGS) entry which is preliminary data.</text>
</comment>
<keyword evidence="4" id="KW-1185">Reference proteome</keyword>
<evidence type="ECO:0000256" key="2">
    <source>
        <dbReference type="SAM" id="MobiDB-lite"/>
    </source>
</evidence>
<dbReference type="Pfam" id="PF00106">
    <property type="entry name" value="adh_short"/>
    <property type="match status" value="1"/>
</dbReference>
<dbReference type="CDD" id="cd05327">
    <property type="entry name" value="retinol-DH_like_SDR_c_like"/>
    <property type="match status" value="1"/>
</dbReference>